<comment type="caution">
    <text evidence="8">The sequence shown here is derived from an EMBL/GenBank/DDBJ whole genome shotgun (WGS) entry which is preliminary data.</text>
</comment>
<evidence type="ECO:0008006" key="9">
    <source>
        <dbReference type="Google" id="ProtNLM"/>
    </source>
</evidence>
<feature type="region of interest" description="Disordered" evidence="5">
    <location>
        <begin position="1355"/>
        <end position="1397"/>
    </location>
</feature>
<dbReference type="EMBL" id="JARGDH010000001">
    <property type="protein sequence ID" value="KAL0280776.1"/>
    <property type="molecule type" value="Genomic_DNA"/>
</dbReference>
<evidence type="ECO:0000259" key="6">
    <source>
        <dbReference type="PROSITE" id="PS50002"/>
    </source>
</evidence>
<feature type="region of interest" description="Disordered" evidence="5">
    <location>
        <begin position="891"/>
        <end position="962"/>
    </location>
</feature>
<dbReference type="InterPro" id="IPR000198">
    <property type="entry name" value="RhoGAP_dom"/>
</dbReference>
<dbReference type="SMART" id="SM00326">
    <property type="entry name" value="SH3"/>
    <property type="match status" value="1"/>
</dbReference>
<feature type="compositionally biased region" description="Basic and acidic residues" evidence="5">
    <location>
        <begin position="1595"/>
        <end position="1616"/>
    </location>
</feature>
<dbReference type="SMART" id="SM00324">
    <property type="entry name" value="RhoGAP"/>
    <property type="match status" value="1"/>
</dbReference>
<dbReference type="Gene3D" id="1.10.555.10">
    <property type="entry name" value="Rho GTPase activation protein"/>
    <property type="match status" value="1"/>
</dbReference>
<dbReference type="PROSITE" id="PS50002">
    <property type="entry name" value="SH3"/>
    <property type="match status" value="1"/>
</dbReference>
<protein>
    <recommendedName>
        <fullName evidence="9">GTPase-activating protein CdGAPr</fullName>
    </recommendedName>
</protein>
<feature type="compositionally biased region" description="Polar residues" evidence="5">
    <location>
        <begin position="927"/>
        <end position="962"/>
    </location>
</feature>
<dbReference type="InterPro" id="IPR001452">
    <property type="entry name" value="SH3_domain"/>
</dbReference>
<evidence type="ECO:0000256" key="1">
    <source>
        <dbReference type="ARBA" id="ARBA00008795"/>
    </source>
</evidence>
<dbReference type="InterPro" id="IPR036028">
    <property type="entry name" value="SH3-like_dom_sf"/>
</dbReference>
<dbReference type="PANTHER" id="PTHR15729">
    <property type="entry name" value="CDC42 GTPASE-ACTIVATING PROTEIN"/>
    <property type="match status" value="1"/>
</dbReference>
<dbReference type="GO" id="GO:0007264">
    <property type="term" value="P:small GTPase-mediated signal transduction"/>
    <property type="evidence" value="ECO:0007669"/>
    <property type="project" value="TreeGrafter"/>
</dbReference>
<sequence>MPLNVDGGRIQVLGPTNSSNMMGSFRKARGLTDIAPKYIAKSGLCNTSELESSRGSIRIQHVTGLPNTAEGRSRFPKLDECAHFHYEHVEIGPLQITLVDDDDLKPLSTESDEGKWWSLSVTSQSKTWLIRRSYDNFRMLDQQLHRCIYDRKFSGLVELPAECIEEQENIHKLLSDYVTRFSSIAGSLINCGPVLNWLELDNRGHRLLVPDTDNCPINTPAVAAAYSVKRYTAQAPDEISFEVGDMISVIDMPPPEESIWWRGKKGFQVGFFPCECVAVIGDKVPRNLHFSTQQSQPSKPVLRKHGKLIAFFRSFILSRPSRRRLKQSGILKERVFGCDLGEHLLNSGHEIPMVLKCCAEFIESHGIVDGIYRLSGVTSNIQKLRNAFDEDRVPALYEDEAILQDIHSVASLLKMYFRELPNPLCTYQLYHQFVGAVQTTQGDDTRLLRMRDVVQKLPPPHYRTLEYLMRHLARVAEKGHETGMTPRNVAIVWAPNLLRCKELEVGGVAALQGVGVQAVVTEFLVCYSDLIFCDRLPNISLPPQQVSNKKTRPKSLAISTPTKLLSLEEARTRALLQAAGKAEQDYIEVGGGPASLPAKYHTVIELPGSSRKRPGSKRSPLGWKSLFGKSGRSSQSRKGSQRKASTPSDLGLHSEKAVTESDIAQNRRRLRPAKSVESLNSSRNSANDHSDPRGGLSSPDDTLSPMLLRSAEGKGNGHNRSVSHESYFDQLQDQEDEERFESNLDISEIQVNFDLEESEMRIFSEDETLVSVGSGSLMSNSSPRILPGHKFSKSLTNSVAKRLSYPKLARAEDSLSSSQSADPSPKKQKTSDGLHKKSKLEEQLASSVGDIQFIDSVSPDQVLVQAEVHPIQSPSPVSSISQISSSILPPSSPILPHIPHLQRPYSQPNSNTNSENNNHCSEEFKASKSNGSTDSSTANRKSRALSNVSNEMSPTSHVTSPSLAEATISDNESFSLQSSDLTTPDTPLCGPYAPLLDFEESSLSNTTTPDFDVNEKARKYSSETDNIDKTMASANLEFESYKNIGKEYEKFEEDIIKMSSESVCSDLITKCVPESVKMEVLKEEVVIPPKPEERKQRPVHPYENVPLQKPEVEPRKMLETSFDVKTGSEMRSPTKTDSIQSIKYECISTESSCDSLINMNKNDDVPFLLGKASPVVESVPFKVEATQDDSVDAPCESRDPAHAFGSEEDLLEKEESMIESEMVLLNECCDWLNAQPSLLESPLLSTSENTVLHIKNDDVNEQGENDLSESTEISTSVGDIANYADKLDQEVMGSSVTDNRDFPSLFSESDIIQESVDKSPEEAVERVVEMTDCSLHGVEGPAPEEARVEDREVEVEDAKNDEEMVTSPAESNPEEFFEEKKENVAPCEREETHPRGGVLLETNLDECNEVETVFKSIMCSPKKAEPKPSRRKIPAQKSNSSGNVRQLLSKFEISPTAERDLAELEMEFAERRRSGRSERRTSVEETSSYRRNVEERPKTLERLSSRRKERVELAENNLGKSKSGSNIDDKHMDANARMDALLNCDLDFSDPQRRERIERYKEKRRTYLREKYRSDSFKAEKDDFLIKLKQKHGKPAADEAKPKETPEKRLPPFEKPARKHLPTKTQAVPEKRNPPFEKPARKNVTPKTAEASGRDVYKRSYSIDGSGRYKFENRSLVSPVKEQSSKGFLRMSYERKSASDFRPSKSSPEKRNLSLDFSTESSNLGTKLSPELFVTYSPRRRLSQPREPTATSPLSAEPGKSDEAKCSVNNNEKLPSEGCTTPTYCIKDMTALFERRDDAAPQIGTHKQYLSSV</sequence>
<dbReference type="FunFam" id="2.30.30.40:FF:000298">
    <property type="entry name" value="Rho GTPase-activating protein"/>
    <property type="match status" value="1"/>
</dbReference>
<evidence type="ECO:0000259" key="7">
    <source>
        <dbReference type="PROSITE" id="PS50238"/>
    </source>
</evidence>
<evidence type="ECO:0000256" key="5">
    <source>
        <dbReference type="SAM" id="MobiDB-lite"/>
    </source>
</evidence>
<gene>
    <name evidence="8" type="ORF">PYX00_001975</name>
</gene>
<dbReference type="GO" id="GO:0035091">
    <property type="term" value="F:phosphatidylinositol binding"/>
    <property type="evidence" value="ECO:0007669"/>
    <property type="project" value="InterPro"/>
</dbReference>
<feature type="region of interest" description="Disordered" evidence="5">
    <location>
        <begin position="1586"/>
        <end position="1659"/>
    </location>
</feature>
<accession>A0AAW2IFU2</accession>
<feature type="compositionally biased region" description="Polar residues" evidence="5">
    <location>
        <begin position="1715"/>
        <end position="1726"/>
    </location>
</feature>
<feature type="compositionally biased region" description="Low complexity" evidence="5">
    <location>
        <begin position="628"/>
        <end position="638"/>
    </location>
</feature>
<feature type="compositionally biased region" description="Polar residues" evidence="5">
    <location>
        <begin position="1767"/>
        <end position="1780"/>
    </location>
</feature>
<keyword evidence="2 4" id="KW-0728">SH3 domain</keyword>
<dbReference type="SUPFAM" id="SSF50044">
    <property type="entry name" value="SH3-domain"/>
    <property type="match status" value="1"/>
</dbReference>
<feature type="compositionally biased region" description="Basic and acidic residues" evidence="5">
    <location>
        <begin position="829"/>
        <end position="841"/>
    </location>
</feature>
<dbReference type="Pfam" id="PF00620">
    <property type="entry name" value="RhoGAP"/>
    <property type="match status" value="1"/>
</dbReference>
<feature type="compositionally biased region" description="Low complexity" evidence="5">
    <location>
        <begin position="814"/>
        <end position="823"/>
    </location>
</feature>
<feature type="compositionally biased region" description="Basic and acidic residues" evidence="5">
    <location>
        <begin position="1629"/>
        <end position="1640"/>
    </location>
</feature>
<feature type="compositionally biased region" description="Low complexity" evidence="5">
    <location>
        <begin position="909"/>
        <end position="919"/>
    </location>
</feature>
<comment type="similarity">
    <text evidence="1">Belongs to the PX domain-containing GAP family.</text>
</comment>
<keyword evidence="3" id="KW-0343">GTPase activation</keyword>
<dbReference type="CDD" id="cd11835">
    <property type="entry name" value="SH3_ARHGAP32_33"/>
    <property type="match status" value="1"/>
</dbReference>
<evidence type="ECO:0000256" key="3">
    <source>
        <dbReference type="ARBA" id="ARBA00022468"/>
    </source>
</evidence>
<dbReference type="Pfam" id="PF00018">
    <property type="entry name" value="SH3_1"/>
    <property type="match status" value="1"/>
</dbReference>
<evidence type="ECO:0000256" key="2">
    <source>
        <dbReference type="ARBA" id="ARBA00022443"/>
    </source>
</evidence>
<feature type="compositionally biased region" description="Basic and acidic residues" evidence="5">
    <location>
        <begin position="1378"/>
        <end position="1394"/>
    </location>
</feature>
<dbReference type="PROSITE" id="PS50238">
    <property type="entry name" value="RHOGAP"/>
    <property type="match status" value="1"/>
</dbReference>
<dbReference type="InterPro" id="IPR008936">
    <property type="entry name" value="Rho_GTPase_activation_prot"/>
</dbReference>
<feature type="region of interest" description="Disordered" evidence="5">
    <location>
        <begin position="1420"/>
        <end position="1456"/>
    </location>
</feature>
<dbReference type="InterPro" id="IPR051576">
    <property type="entry name" value="PX-Rho_GAP"/>
</dbReference>
<feature type="domain" description="Rho-GAP" evidence="7">
    <location>
        <begin position="338"/>
        <end position="532"/>
    </location>
</feature>
<organism evidence="8">
    <name type="scientific">Menopon gallinae</name>
    <name type="common">poultry shaft louse</name>
    <dbReference type="NCBI Taxonomy" id="328185"/>
    <lineage>
        <taxon>Eukaryota</taxon>
        <taxon>Metazoa</taxon>
        <taxon>Ecdysozoa</taxon>
        <taxon>Arthropoda</taxon>
        <taxon>Hexapoda</taxon>
        <taxon>Insecta</taxon>
        <taxon>Pterygota</taxon>
        <taxon>Neoptera</taxon>
        <taxon>Paraneoptera</taxon>
        <taxon>Psocodea</taxon>
        <taxon>Troctomorpha</taxon>
        <taxon>Phthiraptera</taxon>
        <taxon>Amblycera</taxon>
        <taxon>Menoponidae</taxon>
        <taxon>Menopon</taxon>
    </lineage>
</organism>
<dbReference type="InterPro" id="IPR036871">
    <property type="entry name" value="PX_dom_sf"/>
</dbReference>
<feature type="compositionally biased region" description="Basic and acidic residues" evidence="5">
    <location>
        <begin position="1469"/>
        <end position="1513"/>
    </location>
</feature>
<feature type="compositionally biased region" description="Polar residues" evidence="5">
    <location>
        <begin position="1436"/>
        <end position="1446"/>
    </location>
</feature>
<evidence type="ECO:0000256" key="4">
    <source>
        <dbReference type="PROSITE-ProRule" id="PRU00192"/>
    </source>
</evidence>
<dbReference type="GO" id="GO:0005096">
    <property type="term" value="F:GTPase activator activity"/>
    <property type="evidence" value="ECO:0007669"/>
    <property type="project" value="UniProtKB-KW"/>
</dbReference>
<dbReference type="FunFam" id="1.10.555.10:FF:000002">
    <property type="entry name" value="rho GTPase-activating protein 32 isoform X1"/>
    <property type="match status" value="1"/>
</dbReference>
<proteinExistence type="inferred from homology"/>
<dbReference type="SUPFAM" id="SSF48350">
    <property type="entry name" value="GTPase activation domain, GAP"/>
    <property type="match status" value="1"/>
</dbReference>
<feature type="region of interest" description="Disordered" evidence="5">
    <location>
        <begin position="605"/>
        <end position="722"/>
    </location>
</feature>
<feature type="region of interest" description="Disordered" evidence="5">
    <location>
        <begin position="810"/>
        <end position="841"/>
    </location>
</feature>
<feature type="region of interest" description="Disordered" evidence="5">
    <location>
        <begin position="1469"/>
        <end position="1530"/>
    </location>
</feature>
<dbReference type="SUPFAM" id="SSF64268">
    <property type="entry name" value="PX domain"/>
    <property type="match status" value="1"/>
</dbReference>
<feature type="region of interest" description="Disordered" evidence="5">
    <location>
        <begin position="1672"/>
        <end position="1780"/>
    </location>
</feature>
<dbReference type="PANTHER" id="PTHR15729:SF10">
    <property type="entry name" value="GTPASE-ACTIVATING PROTEIN CDGAPR"/>
    <property type="match status" value="1"/>
</dbReference>
<feature type="domain" description="SH3" evidence="6">
    <location>
        <begin position="220"/>
        <end position="282"/>
    </location>
</feature>
<reference evidence="8" key="1">
    <citation type="journal article" date="2024" name="Gigascience">
        <title>Chromosome-level genome of the poultry shaft louse Menopon gallinae provides insight into the host-switching and adaptive evolution of parasitic lice.</title>
        <authorList>
            <person name="Xu Y."/>
            <person name="Ma L."/>
            <person name="Liu S."/>
            <person name="Liang Y."/>
            <person name="Liu Q."/>
            <person name="He Z."/>
            <person name="Tian L."/>
            <person name="Duan Y."/>
            <person name="Cai W."/>
            <person name="Li H."/>
            <person name="Song F."/>
        </authorList>
    </citation>
    <scope>NUCLEOTIDE SEQUENCE</scope>
    <source>
        <strain evidence="8">Cailab_2023a</strain>
    </source>
</reference>
<feature type="compositionally biased region" description="Basic and acidic residues" evidence="5">
    <location>
        <begin position="1692"/>
        <end position="1713"/>
    </location>
</feature>
<evidence type="ECO:0000313" key="8">
    <source>
        <dbReference type="EMBL" id="KAL0280776.1"/>
    </source>
</evidence>
<name>A0AAW2IFU2_9NEOP</name>
<dbReference type="Gene3D" id="2.30.30.40">
    <property type="entry name" value="SH3 Domains"/>
    <property type="match status" value="1"/>
</dbReference>